<comment type="subcellular location">
    <subcellularLocation>
        <location evidence="1">Cytoplasm</location>
    </subcellularLocation>
</comment>
<dbReference type="InterPro" id="IPR025139">
    <property type="entry name" value="DUF4062"/>
</dbReference>
<proteinExistence type="inferred from homology"/>
<dbReference type="EMBL" id="AP017315">
    <property type="protein sequence ID" value="BAU32068.1"/>
    <property type="molecule type" value="Genomic_DNA"/>
</dbReference>
<name>A0A0U5B889_9MICO</name>
<evidence type="ECO:0000313" key="7">
    <source>
        <dbReference type="EMBL" id="BAU32068.1"/>
    </source>
</evidence>
<dbReference type="Pfam" id="PF13271">
    <property type="entry name" value="DUF4062"/>
    <property type="match status" value="1"/>
</dbReference>
<evidence type="ECO:0000256" key="5">
    <source>
        <dbReference type="ARBA" id="ARBA00038253"/>
    </source>
</evidence>
<evidence type="ECO:0000256" key="2">
    <source>
        <dbReference type="ARBA" id="ARBA00022490"/>
    </source>
</evidence>
<evidence type="ECO:0000256" key="1">
    <source>
        <dbReference type="ARBA" id="ARBA00004496"/>
    </source>
</evidence>
<evidence type="ECO:0000256" key="4">
    <source>
        <dbReference type="ARBA" id="ARBA00022803"/>
    </source>
</evidence>
<dbReference type="PANTHER" id="PTHR46630:SF1">
    <property type="entry name" value="TETRATRICOPEPTIDE REPEAT PROTEIN 29"/>
    <property type="match status" value="1"/>
</dbReference>
<feature type="domain" description="DUF4062" evidence="6">
    <location>
        <begin position="15"/>
        <end position="106"/>
    </location>
</feature>
<evidence type="ECO:0000259" key="6">
    <source>
        <dbReference type="Pfam" id="PF13271"/>
    </source>
</evidence>
<sequence>MNGRGLLGINVEVRRIFVASPGGLDEERNVIKEAIEQFNRSRLYGSAIQFSVVEWQHSGRGAMNAQGKINDLIRDSDYMLVLFHDRWGIPPSTDGRYSSGTEEEFNLGLELISVIERPMRNVCVFFKSVETGRLAALELDSQLRAVIEFRAALEATKQHFHGQFDDHLALYQRVLVQLDEWARDSGIKETKEYDPVLVSFANSSISTEVGAEQGGAALQSAIEAAERGLTTRADVLFARALSTEGAQAVFEYAKFLRRQGRLSAAVEKAELLHLEGVGAGNGNSPELLWEIKALAEIAVVERKMGKALASETRLREALKIFPEPIPEEFEETWAYVSDNLAVTLTSIGSYEEAAEWIRRSIALRERRGEAEGLARSHANLARTLNRSGKILEAAGLLESFLRQSSPDLSARARADLLAEYGHALMSLDRLDDASKALLEADELNRDVGNREGEGVAAARLARLFIKTGDFAKALAMADRCQNLASASGNVDGLAQGTWLLGIARHHLGEHSASVIALKEAVRIAEVKGRLNLRRAFQREAEALGIGI</sequence>
<keyword evidence="3" id="KW-0677">Repeat</keyword>
<keyword evidence="2" id="KW-0963">Cytoplasm</keyword>
<evidence type="ECO:0000256" key="3">
    <source>
        <dbReference type="ARBA" id="ARBA00022737"/>
    </source>
</evidence>
<gene>
    <name evidence="7" type="ORF">MalAC0309_1211</name>
</gene>
<reference evidence="7 8" key="2">
    <citation type="submission" date="2016-01" db="EMBL/GenBank/DDBJ databases">
        <title>Microcella alkaliphila JAM AC0309 whole genome shotgun sequence.</title>
        <authorList>
            <person name="Kurata A."/>
            <person name="Hirose Y."/>
            <person name="Kishimoto N."/>
            <person name="Kobayashi T."/>
        </authorList>
    </citation>
    <scope>NUCLEOTIDE SEQUENCE [LARGE SCALE GENOMIC DNA]</scope>
    <source>
        <strain evidence="7 8">JAM AC0309</strain>
    </source>
</reference>
<accession>A0A0U5B889</accession>
<protein>
    <recommendedName>
        <fullName evidence="6">DUF4062 domain-containing protein</fullName>
    </recommendedName>
</protein>
<dbReference type="GO" id="GO:0005737">
    <property type="term" value="C:cytoplasm"/>
    <property type="evidence" value="ECO:0007669"/>
    <property type="project" value="UniProtKB-SubCell"/>
</dbReference>
<dbReference type="AlphaFoldDB" id="A0A0U5B889"/>
<comment type="similarity">
    <text evidence="5">Belongs to the Rap family.</text>
</comment>
<dbReference type="SMART" id="SM00028">
    <property type="entry name" value="TPR"/>
    <property type="match status" value="5"/>
</dbReference>
<reference evidence="8" key="1">
    <citation type="submission" date="2015-12" db="EMBL/GenBank/DDBJ databases">
        <authorList>
            <person name="Shamseldin A."/>
            <person name="Moawad H."/>
            <person name="Abd El-Rahim W.M."/>
            <person name="Sadowsky M.J."/>
        </authorList>
    </citation>
    <scope>NUCLEOTIDE SEQUENCE [LARGE SCALE GENOMIC DNA]</scope>
    <source>
        <strain evidence="8">JAM AC0309</strain>
    </source>
</reference>
<organism evidence="7 8">
    <name type="scientific">Microcella alkaliphila</name>
    <dbReference type="NCBI Taxonomy" id="279828"/>
    <lineage>
        <taxon>Bacteria</taxon>
        <taxon>Bacillati</taxon>
        <taxon>Actinomycetota</taxon>
        <taxon>Actinomycetes</taxon>
        <taxon>Micrococcales</taxon>
        <taxon>Microbacteriaceae</taxon>
        <taxon>Microcella</taxon>
    </lineage>
</organism>
<dbReference type="PANTHER" id="PTHR46630">
    <property type="entry name" value="TETRATRICOPEPTIDE REPEAT PROTEIN 29"/>
    <property type="match status" value="1"/>
</dbReference>
<dbReference type="Pfam" id="PF13181">
    <property type="entry name" value="TPR_8"/>
    <property type="match status" value="1"/>
</dbReference>
<dbReference type="Gene3D" id="1.25.40.10">
    <property type="entry name" value="Tetratricopeptide repeat domain"/>
    <property type="match status" value="2"/>
</dbReference>
<dbReference type="InterPro" id="IPR051476">
    <property type="entry name" value="Bac_ResReg_Asp_Phosphatase"/>
</dbReference>
<keyword evidence="4" id="KW-0802">TPR repeat</keyword>
<dbReference type="KEGG" id="malk:MalAC0309_1211"/>
<evidence type="ECO:0000313" key="8">
    <source>
        <dbReference type="Proteomes" id="UP000218965"/>
    </source>
</evidence>
<dbReference type="SUPFAM" id="SSF48452">
    <property type="entry name" value="TPR-like"/>
    <property type="match status" value="1"/>
</dbReference>
<dbReference type="Proteomes" id="UP000218965">
    <property type="component" value="Chromosome"/>
</dbReference>
<dbReference type="InterPro" id="IPR019734">
    <property type="entry name" value="TPR_rpt"/>
</dbReference>
<dbReference type="InterPro" id="IPR011990">
    <property type="entry name" value="TPR-like_helical_dom_sf"/>
</dbReference>